<evidence type="ECO:0000313" key="2">
    <source>
        <dbReference type="Ensembl" id="ENSSHBP00005015471.1"/>
    </source>
</evidence>
<dbReference type="AlphaFoldDB" id="A0A672ULU4"/>
<reference evidence="2" key="3">
    <citation type="submission" date="2025-09" db="UniProtKB">
        <authorList>
            <consortium name="Ensembl"/>
        </authorList>
    </citation>
    <scope>IDENTIFICATION</scope>
</reference>
<dbReference type="PANTHER" id="PTHR10424">
    <property type="entry name" value="VIRAL ENVELOPE PROTEIN"/>
    <property type="match status" value="1"/>
</dbReference>
<evidence type="ECO:0000256" key="1">
    <source>
        <dbReference type="SAM" id="Phobius"/>
    </source>
</evidence>
<evidence type="ECO:0000313" key="3">
    <source>
        <dbReference type="Proteomes" id="UP000472266"/>
    </source>
</evidence>
<keyword evidence="1" id="KW-0812">Transmembrane</keyword>
<dbReference type="InterPro" id="IPR018154">
    <property type="entry name" value="TLV/ENV_coat_polyprotein"/>
</dbReference>
<keyword evidence="1" id="KW-0472">Membrane</keyword>
<dbReference type="Gene3D" id="1.10.287.210">
    <property type="match status" value="1"/>
</dbReference>
<dbReference type="OMA" id="TSECCLA"/>
<dbReference type="Ensembl" id="ENSSHBT00005018539.1">
    <property type="protein sequence ID" value="ENSSHBP00005015471.1"/>
    <property type="gene ID" value="ENSSHBG00005013527.1"/>
</dbReference>
<name>A0A672ULU4_STRHB</name>
<dbReference type="Proteomes" id="UP000472266">
    <property type="component" value="Chromosome 15"/>
</dbReference>
<proteinExistence type="predicted"/>
<keyword evidence="1" id="KW-1133">Transmembrane helix</keyword>
<dbReference type="SUPFAM" id="SSF58069">
    <property type="entry name" value="Virus ectodomain"/>
    <property type="match status" value="1"/>
</dbReference>
<accession>A0A672ULU4</accession>
<reference evidence="2" key="2">
    <citation type="submission" date="2025-08" db="UniProtKB">
        <authorList>
            <consortium name="Ensembl"/>
        </authorList>
    </citation>
    <scope>IDENTIFICATION</scope>
</reference>
<dbReference type="PANTHER" id="PTHR10424:SF68">
    <property type="entry name" value="ENDOGENOUS RETROVIRUS GROUP 3 MEMBER 1 ENV POLYPROTEIN"/>
    <property type="match status" value="1"/>
</dbReference>
<reference evidence="2 3" key="1">
    <citation type="submission" date="2019-11" db="EMBL/GenBank/DDBJ databases">
        <title>Strigops habroptila (kakapo) genome, bStrHab1, primary haplotype, v2.</title>
        <authorList>
            <person name="Jarvis E.D."/>
            <person name="Howard J."/>
            <person name="Rhie A."/>
            <person name="Phillippy A."/>
            <person name="Korlach J."/>
            <person name="Digby A."/>
            <person name="Iorns D."/>
            <person name="Eason D."/>
            <person name="Robertson B."/>
            <person name="Raemaekers T."/>
            <person name="Howe K."/>
            <person name="Lewin H."/>
            <person name="Damas J."/>
            <person name="Hastie A."/>
            <person name="Tracey A."/>
            <person name="Chow W."/>
            <person name="Fedrigo O."/>
        </authorList>
    </citation>
    <scope>NUCLEOTIDE SEQUENCE [LARGE SCALE GENOMIC DNA]</scope>
</reference>
<sequence>MLNRIIRFQAVVEIITNQTARALELIAKQLSQTRTMVYQNRLALDYLLAEEGGVCGKFNTSECCLAIDDNGQAITKIAEEIKRIAHVPVQRWNSLLDDNWWNNLFGDAWWKKAGFIIACSLLGLLFLSCMIPCLIRLIHSVVQGMQITAMPLDPEKATKGKTHSLMVLKTKKTPILEAKTQINELHKNKGGNCEIHKNDLCQQFKNPCKHCTLCNYCTMCGEHWESCLCNFDGGVKEAEE</sequence>
<feature type="transmembrane region" description="Helical" evidence="1">
    <location>
        <begin position="113"/>
        <end position="135"/>
    </location>
</feature>
<dbReference type="Pfam" id="PF00429">
    <property type="entry name" value="TLV_coat"/>
    <property type="match status" value="1"/>
</dbReference>
<organism evidence="2 3">
    <name type="scientific">Strigops habroptila</name>
    <name type="common">Kakapo</name>
    <dbReference type="NCBI Taxonomy" id="2489341"/>
    <lineage>
        <taxon>Eukaryota</taxon>
        <taxon>Metazoa</taxon>
        <taxon>Chordata</taxon>
        <taxon>Craniata</taxon>
        <taxon>Vertebrata</taxon>
        <taxon>Euteleostomi</taxon>
        <taxon>Archelosauria</taxon>
        <taxon>Archosauria</taxon>
        <taxon>Dinosauria</taxon>
        <taxon>Saurischia</taxon>
        <taxon>Theropoda</taxon>
        <taxon>Coelurosauria</taxon>
        <taxon>Aves</taxon>
        <taxon>Neognathae</taxon>
        <taxon>Neoaves</taxon>
        <taxon>Telluraves</taxon>
        <taxon>Australaves</taxon>
        <taxon>Psittaciformes</taxon>
        <taxon>Psittacidae</taxon>
        <taxon>Strigops</taxon>
    </lineage>
</organism>
<dbReference type="InParanoid" id="A0A672ULU4"/>
<keyword evidence="3" id="KW-1185">Reference proteome</keyword>
<dbReference type="GeneTree" id="ENSGT00940000165291"/>
<protein>
    <submittedName>
        <fullName evidence="2">Uncharacterized protein</fullName>
    </submittedName>
</protein>